<dbReference type="AlphaFoldDB" id="A0A024GZ44"/>
<keyword evidence="2" id="KW-1185">Reference proteome</keyword>
<dbReference type="EMBL" id="CAQI01000031">
    <property type="protein sequence ID" value="CCQ45008.1"/>
    <property type="molecule type" value="Genomic_DNA"/>
</dbReference>
<reference evidence="2" key="1">
    <citation type="journal article" date="2014" name="Genome Announc.">
        <title>Genome Sequence of Arthrobacter siccitolerans 4J27, a Xeroprotectant-Producing Desiccation-Tolerant Microorganism.</title>
        <authorList>
            <person name="Manzanera M."/>
            <person name="Santa-Cruz-Calvo L."/>
            <person name="Vilchez J.I."/>
            <person name="Garcia-Fontana C."/>
            <person name="Silva-Castro G.A."/>
            <person name="Calvo C."/>
            <person name="Gonzalez-Lopez J."/>
        </authorList>
    </citation>
    <scope>NUCLEOTIDE SEQUENCE [LARGE SCALE GENOMIC DNA]</scope>
    <source>
        <strain evidence="2">4J27</strain>
    </source>
</reference>
<evidence type="ECO:0000313" key="1">
    <source>
        <dbReference type="EMBL" id="CCQ45008.1"/>
    </source>
</evidence>
<proteinExistence type="predicted"/>
<sequence length="43" mass="4846">MNEVGTNKAGAAGDKEFLHQPIVSRWHDLAEFVTQAKMWECAE</sequence>
<dbReference type="Proteomes" id="UP000035722">
    <property type="component" value="Unassembled WGS sequence"/>
</dbReference>
<protein>
    <submittedName>
        <fullName evidence="1">Uncharacterized protein</fullName>
    </submittedName>
</protein>
<evidence type="ECO:0000313" key="2">
    <source>
        <dbReference type="Proteomes" id="UP000035722"/>
    </source>
</evidence>
<dbReference type="RefSeq" id="WP_268794378.1">
    <property type="nucleotide sequence ID" value="NZ_CAQI01000031.1"/>
</dbReference>
<gene>
    <name evidence="1" type="ORF">ARTSIC4J27_940</name>
</gene>
<comment type="caution">
    <text evidence="1">The sequence shown here is derived from an EMBL/GenBank/DDBJ whole genome shotgun (WGS) entry which is preliminary data.</text>
</comment>
<accession>A0A024GZ44</accession>
<name>A0A024GZ44_9MICC</name>
<organism evidence="1 2">
    <name type="scientific">Pseudarthrobacter siccitolerans</name>
    <dbReference type="NCBI Taxonomy" id="861266"/>
    <lineage>
        <taxon>Bacteria</taxon>
        <taxon>Bacillati</taxon>
        <taxon>Actinomycetota</taxon>
        <taxon>Actinomycetes</taxon>
        <taxon>Micrococcales</taxon>
        <taxon>Micrococcaceae</taxon>
        <taxon>Pseudarthrobacter</taxon>
    </lineage>
</organism>